<dbReference type="AlphaFoldDB" id="A0AAV9CH92"/>
<reference evidence="2" key="2">
    <citation type="submission" date="2023-06" db="EMBL/GenBank/DDBJ databases">
        <authorList>
            <person name="Ma L."/>
            <person name="Liu K.-W."/>
            <person name="Li Z."/>
            <person name="Hsiao Y.-Y."/>
            <person name="Qi Y."/>
            <person name="Fu T."/>
            <person name="Tang G."/>
            <person name="Zhang D."/>
            <person name="Sun W.-H."/>
            <person name="Liu D.-K."/>
            <person name="Li Y."/>
            <person name="Chen G.-Z."/>
            <person name="Liu X.-D."/>
            <person name="Liao X.-Y."/>
            <person name="Jiang Y.-T."/>
            <person name="Yu X."/>
            <person name="Hao Y."/>
            <person name="Huang J."/>
            <person name="Zhao X.-W."/>
            <person name="Ke S."/>
            <person name="Chen Y.-Y."/>
            <person name="Wu W.-L."/>
            <person name="Hsu J.-L."/>
            <person name="Lin Y.-F."/>
            <person name="Huang M.-D."/>
            <person name="Li C.-Y."/>
            <person name="Huang L."/>
            <person name="Wang Z.-W."/>
            <person name="Zhao X."/>
            <person name="Zhong W.-Y."/>
            <person name="Peng D.-H."/>
            <person name="Ahmad S."/>
            <person name="Lan S."/>
            <person name="Zhang J.-S."/>
            <person name="Tsai W.-C."/>
            <person name="Van De Peer Y."/>
            <person name="Liu Z.-J."/>
        </authorList>
    </citation>
    <scope>NUCLEOTIDE SEQUENCE</scope>
    <source>
        <strain evidence="2">CP</strain>
        <tissue evidence="2">Leaves</tissue>
    </source>
</reference>
<feature type="region of interest" description="Disordered" evidence="1">
    <location>
        <begin position="1"/>
        <end position="22"/>
    </location>
</feature>
<protein>
    <submittedName>
        <fullName evidence="2">Uncharacterized protein</fullName>
    </submittedName>
</protein>
<name>A0AAV9CH92_ACOCL</name>
<evidence type="ECO:0000313" key="2">
    <source>
        <dbReference type="EMBL" id="KAK1288009.1"/>
    </source>
</evidence>
<dbReference type="EMBL" id="JAUJYO010000019">
    <property type="protein sequence ID" value="KAK1288009.1"/>
    <property type="molecule type" value="Genomic_DNA"/>
</dbReference>
<sequence>MGWELGEPVPRPMRVTVPPGHLRPVDAGIEGTQWRRRAGWDGDKSRDVVGRGRHEPVWRRVLSGAEERAYGSRVGVHGDVWKRSLSWISREGSGGSEEWGKLQCVWIEWSEILAAGDVGPDYVSVFDTLMRPTDRPSVLGAV</sequence>
<keyword evidence="3" id="KW-1185">Reference proteome</keyword>
<gene>
    <name evidence="2" type="ORF">QJS10_CPB19g01356</name>
</gene>
<dbReference type="Proteomes" id="UP001180020">
    <property type="component" value="Unassembled WGS sequence"/>
</dbReference>
<evidence type="ECO:0000313" key="3">
    <source>
        <dbReference type="Proteomes" id="UP001180020"/>
    </source>
</evidence>
<comment type="caution">
    <text evidence="2">The sequence shown here is derived from an EMBL/GenBank/DDBJ whole genome shotgun (WGS) entry which is preliminary data.</text>
</comment>
<reference evidence="2" key="1">
    <citation type="journal article" date="2023" name="Nat. Commun.">
        <title>Diploid and tetraploid genomes of Acorus and the evolution of monocots.</title>
        <authorList>
            <person name="Ma L."/>
            <person name="Liu K.W."/>
            <person name="Li Z."/>
            <person name="Hsiao Y.Y."/>
            <person name="Qi Y."/>
            <person name="Fu T."/>
            <person name="Tang G.D."/>
            <person name="Zhang D."/>
            <person name="Sun W.H."/>
            <person name="Liu D.K."/>
            <person name="Li Y."/>
            <person name="Chen G.Z."/>
            <person name="Liu X.D."/>
            <person name="Liao X.Y."/>
            <person name="Jiang Y.T."/>
            <person name="Yu X."/>
            <person name="Hao Y."/>
            <person name="Huang J."/>
            <person name="Zhao X.W."/>
            <person name="Ke S."/>
            <person name="Chen Y.Y."/>
            <person name="Wu W.L."/>
            <person name="Hsu J.L."/>
            <person name="Lin Y.F."/>
            <person name="Huang M.D."/>
            <person name="Li C.Y."/>
            <person name="Huang L."/>
            <person name="Wang Z.W."/>
            <person name="Zhao X."/>
            <person name="Zhong W.Y."/>
            <person name="Peng D.H."/>
            <person name="Ahmad S."/>
            <person name="Lan S."/>
            <person name="Zhang J.S."/>
            <person name="Tsai W.C."/>
            <person name="Van de Peer Y."/>
            <person name="Liu Z.J."/>
        </authorList>
    </citation>
    <scope>NUCLEOTIDE SEQUENCE</scope>
    <source>
        <strain evidence="2">CP</strain>
    </source>
</reference>
<evidence type="ECO:0000256" key="1">
    <source>
        <dbReference type="SAM" id="MobiDB-lite"/>
    </source>
</evidence>
<proteinExistence type="predicted"/>
<accession>A0AAV9CH92</accession>
<organism evidence="2 3">
    <name type="scientific">Acorus calamus</name>
    <name type="common">Sweet flag</name>
    <dbReference type="NCBI Taxonomy" id="4465"/>
    <lineage>
        <taxon>Eukaryota</taxon>
        <taxon>Viridiplantae</taxon>
        <taxon>Streptophyta</taxon>
        <taxon>Embryophyta</taxon>
        <taxon>Tracheophyta</taxon>
        <taxon>Spermatophyta</taxon>
        <taxon>Magnoliopsida</taxon>
        <taxon>Liliopsida</taxon>
        <taxon>Acoraceae</taxon>
        <taxon>Acorus</taxon>
    </lineage>
</organism>